<dbReference type="GeneID" id="301681191"/>
<dbReference type="PANTHER" id="PTHR34187">
    <property type="entry name" value="FGR18P"/>
    <property type="match status" value="1"/>
</dbReference>
<evidence type="ECO:0000313" key="9">
    <source>
        <dbReference type="Proteomes" id="UP000326169"/>
    </source>
</evidence>
<dbReference type="EMBL" id="BIMW01000003">
    <property type="protein sequence ID" value="GCE92181.1"/>
    <property type="molecule type" value="Genomic_DNA"/>
</dbReference>
<keyword evidence="9" id="KW-1185">Reference proteome</keyword>
<comment type="subcellular location">
    <subcellularLocation>
        <location evidence="1">Cell membrane</location>
        <topology evidence="1">Multi-pass membrane protein</topology>
    </subcellularLocation>
</comment>
<evidence type="ECO:0000256" key="2">
    <source>
        <dbReference type="ARBA" id="ARBA00022475"/>
    </source>
</evidence>
<evidence type="ECO:0000313" key="8">
    <source>
        <dbReference type="EMBL" id="GCE92181.1"/>
    </source>
</evidence>
<evidence type="ECO:0000256" key="6">
    <source>
        <dbReference type="SAM" id="Phobius"/>
    </source>
</evidence>
<feature type="transmembrane region" description="Helical" evidence="6">
    <location>
        <begin position="39"/>
        <end position="61"/>
    </location>
</feature>
<keyword evidence="3 6" id="KW-0812">Transmembrane</keyword>
<dbReference type="InterPro" id="IPR003807">
    <property type="entry name" value="DUF202"/>
</dbReference>
<keyword evidence="2" id="KW-1003">Cell membrane</keyword>
<comment type="caution">
    <text evidence="8">The sequence shown here is derived from an EMBL/GenBank/DDBJ whole genome shotgun (WGS) entry which is preliminary data.</text>
</comment>
<protein>
    <recommendedName>
        <fullName evidence="7">DUF202 domain-containing protein</fullName>
    </recommendedName>
</protein>
<dbReference type="Proteomes" id="UP000326169">
    <property type="component" value="Unassembled WGS sequence"/>
</dbReference>
<proteinExistence type="predicted"/>
<reference evidence="8 9" key="1">
    <citation type="journal article" date="2019" name="J Genomics">
        <title>The Draft Genome of a Hydrogen-producing Cyanobacterium, Arthrospira platensis NIES-46.</title>
        <authorList>
            <person name="Suzuki S."/>
            <person name="Yamaguchi H."/>
            <person name="Kawachi M."/>
        </authorList>
    </citation>
    <scope>NUCLEOTIDE SEQUENCE [LARGE SCALE GENOMIC DNA]</scope>
    <source>
        <strain evidence="8 9">NIES-46</strain>
    </source>
</reference>
<organism evidence="8 9">
    <name type="scientific">Limnospira platensis NIES-46</name>
    <dbReference type="NCBI Taxonomy" id="1236695"/>
    <lineage>
        <taxon>Bacteria</taxon>
        <taxon>Bacillati</taxon>
        <taxon>Cyanobacteriota</taxon>
        <taxon>Cyanophyceae</taxon>
        <taxon>Oscillatoriophycideae</taxon>
        <taxon>Oscillatoriales</taxon>
        <taxon>Sirenicapillariaceae</taxon>
        <taxon>Limnospira</taxon>
    </lineage>
</organism>
<name>A0A5M3T2S0_LIMPL</name>
<feature type="transmembrane region" description="Helical" evidence="6">
    <location>
        <begin position="73"/>
        <end position="92"/>
    </location>
</feature>
<evidence type="ECO:0000259" key="7">
    <source>
        <dbReference type="Pfam" id="PF02656"/>
    </source>
</evidence>
<evidence type="ECO:0000256" key="1">
    <source>
        <dbReference type="ARBA" id="ARBA00004651"/>
    </source>
</evidence>
<evidence type="ECO:0000256" key="3">
    <source>
        <dbReference type="ARBA" id="ARBA00022692"/>
    </source>
</evidence>
<evidence type="ECO:0000256" key="4">
    <source>
        <dbReference type="ARBA" id="ARBA00022989"/>
    </source>
</evidence>
<gene>
    <name evidence="8" type="ORF">NIES46_02160</name>
</gene>
<keyword evidence="5 6" id="KW-0472">Membrane</keyword>
<keyword evidence="4 6" id="KW-1133">Transmembrane helix</keyword>
<feature type="domain" description="DUF202" evidence="7">
    <location>
        <begin position="30"/>
        <end position="99"/>
    </location>
</feature>
<dbReference type="InterPro" id="IPR052053">
    <property type="entry name" value="IM_YidH-like"/>
</dbReference>
<evidence type="ECO:0000256" key="5">
    <source>
        <dbReference type="ARBA" id="ARBA00023136"/>
    </source>
</evidence>
<accession>A0A5M3T2S0</accession>
<dbReference type="Pfam" id="PF02656">
    <property type="entry name" value="DUF202"/>
    <property type="match status" value="1"/>
</dbReference>
<dbReference type="RefSeq" id="WP_043468585.1">
    <property type="nucleotide sequence ID" value="NZ_BIMW01000003.1"/>
</dbReference>
<dbReference type="PANTHER" id="PTHR34187:SF2">
    <property type="entry name" value="DUF202 DOMAIN-CONTAINING PROTEIN"/>
    <property type="match status" value="1"/>
</dbReference>
<feature type="transmembrane region" description="Helical" evidence="6">
    <location>
        <begin position="112"/>
        <end position="133"/>
    </location>
</feature>
<sequence length="138" mass="15437">MKHFKLLVSRQSTHHSQEIKSTVLNSSRVRDHLANERTYLAWVRTSLGLVGIGLLIARLCYLLPDISAKNNQILFLSLGSLCLGILTIVMSTHQYFLVRQKIDGQTYEPTGGWIVVFSSALLVLAIILVYGILNITDI</sequence>